<feature type="chain" id="PRO_5025689925" evidence="1">
    <location>
        <begin position="22"/>
        <end position="231"/>
    </location>
</feature>
<feature type="signal peptide" evidence="1">
    <location>
        <begin position="1"/>
        <end position="21"/>
    </location>
</feature>
<dbReference type="AlphaFoldDB" id="A0A6B8M6W1"/>
<dbReference type="EMBL" id="CP044332">
    <property type="protein sequence ID" value="QGM99824.1"/>
    <property type="molecule type" value="Genomic_DNA"/>
</dbReference>
<accession>A0A6B8M6W1</accession>
<gene>
    <name evidence="2" type="ORF">F7D14_19635</name>
</gene>
<proteinExistence type="predicted"/>
<sequence length="231" mass="23315">MRHRPFPLAASFLASVGLAFADTPVTDAARETTEKSIADCAAKARVYKDGALQPSKGITANLQTPGQGQLPSAGADLLSASNVTAPTTGVVSNMDLSAVQTTVTGGGTSVTALNLNTVAQTVAALNAVASGIQSNKNNTQIASAIIGVLALSQSAWNQNSGARSNNGGMWNQAIMVTSLTAQLFNQRGLNLIAGASRAANALAFDPAKATLIGLPEITDTNATVVPLSTGP</sequence>
<protein>
    <submittedName>
        <fullName evidence="2">Uncharacterized protein</fullName>
    </submittedName>
</protein>
<reference evidence="2 3" key="1">
    <citation type="submission" date="2019-09" db="EMBL/GenBank/DDBJ databases">
        <title>Isolation and complete genome sequencing of Methylocystis species.</title>
        <authorList>
            <person name="Rumah B.L."/>
            <person name="Stead C.E."/>
            <person name="Stevens B.C."/>
            <person name="Minton N.P."/>
            <person name="Grosse-Honebrink A."/>
            <person name="Zhang Y."/>
        </authorList>
    </citation>
    <scope>NUCLEOTIDE SEQUENCE [LARGE SCALE GENOMIC DNA]</scope>
    <source>
        <strain evidence="2 3">BRCS2</strain>
        <plasmid evidence="2 3">unnamed1</plasmid>
    </source>
</reference>
<dbReference type="Proteomes" id="UP000422569">
    <property type="component" value="Plasmid unnamed1"/>
</dbReference>
<dbReference type="RefSeq" id="WP_154420372.1">
    <property type="nucleotide sequence ID" value="NZ_CP044332.1"/>
</dbReference>
<evidence type="ECO:0000313" key="2">
    <source>
        <dbReference type="EMBL" id="QGM99824.1"/>
    </source>
</evidence>
<dbReference type="GeneID" id="42570788"/>
<dbReference type="KEGG" id="mpar:F7D14_19635"/>
<keyword evidence="3" id="KW-1185">Reference proteome</keyword>
<keyword evidence="1" id="KW-0732">Signal</keyword>
<name>A0A6B8M6W1_9HYPH</name>
<organism evidence="2 3">
    <name type="scientific">Methylocystis parvus</name>
    <dbReference type="NCBI Taxonomy" id="134"/>
    <lineage>
        <taxon>Bacteria</taxon>
        <taxon>Pseudomonadati</taxon>
        <taxon>Pseudomonadota</taxon>
        <taxon>Alphaproteobacteria</taxon>
        <taxon>Hyphomicrobiales</taxon>
        <taxon>Methylocystaceae</taxon>
        <taxon>Methylocystis</taxon>
    </lineage>
</organism>
<evidence type="ECO:0000256" key="1">
    <source>
        <dbReference type="SAM" id="SignalP"/>
    </source>
</evidence>
<geneLocation type="plasmid" evidence="2">
    <name>unnamed1</name>
</geneLocation>
<keyword evidence="2" id="KW-0614">Plasmid</keyword>
<evidence type="ECO:0000313" key="3">
    <source>
        <dbReference type="Proteomes" id="UP000422569"/>
    </source>
</evidence>